<dbReference type="KEGG" id="ols:Olsu_0752"/>
<evidence type="ECO:0000313" key="2">
    <source>
        <dbReference type="Proteomes" id="UP000000333"/>
    </source>
</evidence>
<dbReference type="HOGENOM" id="CLU_2845518_0_0_11"/>
<dbReference type="PATRIC" id="fig|633147.7.peg.796"/>
<proteinExistence type="predicted"/>
<evidence type="ECO:0000313" key="1">
    <source>
        <dbReference type="EMBL" id="ADK67865.1"/>
    </source>
</evidence>
<accession>E1QZQ1</accession>
<keyword evidence="2" id="KW-1185">Reference proteome</keyword>
<dbReference type="AlphaFoldDB" id="E1QZQ1"/>
<gene>
    <name evidence="1" type="ordered locus">Olsu_0752</name>
</gene>
<name>E1QZQ1_OLSUV</name>
<protein>
    <submittedName>
        <fullName evidence="1">Uncharacterized protein</fullName>
    </submittedName>
</protein>
<dbReference type="EMBL" id="CP002106">
    <property type="protein sequence ID" value="ADK67865.1"/>
    <property type="molecule type" value="Genomic_DNA"/>
</dbReference>
<sequence>MAPGCDNGLLRLIFMYRRYMRPRQKSSDCFDVSSIRPDCKPVRQKYLPGRPVRGEGIAILATRDA</sequence>
<reference evidence="1 2" key="1">
    <citation type="journal article" date="2010" name="Stand. Genomic Sci.">
        <title>Complete genome sequence of Olsenella uli type strain (VPI D76D-27C).</title>
        <authorList>
            <person name="Goker M."/>
            <person name="Held B."/>
            <person name="Lucas S."/>
            <person name="Nolan M."/>
            <person name="Yasawong M."/>
            <person name="Glavina Del Rio T."/>
            <person name="Tice H."/>
            <person name="Cheng J.F."/>
            <person name="Bruce D."/>
            <person name="Detter J.C."/>
            <person name="Tapia R."/>
            <person name="Han C."/>
            <person name="Goodwin L."/>
            <person name="Pitluck S."/>
            <person name="Liolios K."/>
            <person name="Ivanova N."/>
            <person name="Mavromatis K."/>
            <person name="Mikhailova N."/>
            <person name="Pati A."/>
            <person name="Chen A."/>
            <person name="Palaniappan K."/>
            <person name="Land M."/>
            <person name="Hauser L."/>
            <person name="Chang Y.J."/>
            <person name="Jeffries C.D."/>
            <person name="Rohde M."/>
            <person name="Sikorski J."/>
            <person name="Pukall R."/>
            <person name="Woyke T."/>
            <person name="Bristow J."/>
            <person name="Eisen J.A."/>
            <person name="Markowitz V."/>
            <person name="Hugenholtz P."/>
            <person name="Kyrpides N.C."/>
            <person name="Klenk H.P."/>
            <person name="Lapidus A."/>
        </authorList>
    </citation>
    <scope>NUCLEOTIDE SEQUENCE [LARGE SCALE GENOMIC DNA]</scope>
    <source>
        <strain evidence="2">ATCC 49627 / DSM 7084 / CIP 109912 / JCM 12494 / NCIMB 702895 / VPI D76D-27C</strain>
    </source>
</reference>
<dbReference type="Proteomes" id="UP000000333">
    <property type="component" value="Chromosome"/>
</dbReference>
<organism evidence="1 2">
    <name type="scientific">Olsenella uli (strain ATCC 49627 / DSM 7084 / CCUG 31166 / CIP 109912 / JCM 12494 / LMG 11480 / NCIMB 702895 / VPI D76D-27C)</name>
    <name type="common">Lactobacillus uli</name>
    <dbReference type="NCBI Taxonomy" id="633147"/>
    <lineage>
        <taxon>Bacteria</taxon>
        <taxon>Bacillati</taxon>
        <taxon>Actinomycetota</taxon>
        <taxon>Coriobacteriia</taxon>
        <taxon>Coriobacteriales</taxon>
        <taxon>Atopobiaceae</taxon>
        <taxon>Olsenella</taxon>
    </lineage>
</organism>